<dbReference type="RefSeq" id="WP_256507446.1">
    <property type="nucleotide sequence ID" value="NZ_CP101740.1"/>
</dbReference>
<dbReference type="EMBL" id="CP101740">
    <property type="protein sequence ID" value="UUL83607.1"/>
    <property type="molecule type" value="Genomic_DNA"/>
</dbReference>
<protein>
    <submittedName>
        <fullName evidence="1">Uncharacterized protein</fullName>
    </submittedName>
</protein>
<sequence length="91" mass="9667">MNLLPFLYALLAAITGIAAGATVIDEPRVAASAVGQRAQSVAVAASRLVTVPLRASFEALRSRVAPALRIDALRFALAFLPADERPARRRE</sequence>
<name>A0ABY5LA10_9SPHN</name>
<evidence type="ECO:0000313" key="2">
    <source>
        <dbReference type="Proteomes" id="UP001058533"/>
    </source>
</evidence>
<accession>A0ABY5LA10</accession>
<keyword evidence="2" id="KW-1185">Reference proteome</keyword>
<evidence type="ECO:0000313" key="1">
    <source>
        <dbReference type="EMBL" id="UUL83607.1"/>
    </source>
</evidence>
<gene>
    <name evidence="1" type="ORF">NMP03_05145</name>
</gene>
<organism evidence="1 2">
    <name type="scientific">Sphingomonas qomolangmaensis</name>
    <dbReference type="NCBI Taxonomy" id="2918765"/>
    <lineage>
        <taxon>Bacteria</taxon>
        <taxon>Pseudomonadati</taxon>
        <taxon>Pseudomonadota</taxon>
        <taxon>Alphaproteobacteria</taxon>
        <taxon>Sphingomonadales</taxon>
        <taxon>Sphingomonadaceae</taxon>
        <taxon>Sphingomonas</taxon>
    </lineage>
</organism>
<dbReference type="Proteomes" id="UP001058533">
    <property type="component" value="Chromosome"/>
</dbReference>
<reference evidence="1" key="1">
    <citation type="submission" date="2022-07" db="EMBL/GenBank/DDBJ databases">
        <title>Sphingomonas sp. nov., a novel bacterium isolated from the north slope of the Mount Everest.</title>
        <authorList>
            <person name="Cui X."/>
            <person name="Liu Y."/>
        </authorList>
    </citation>
    <scope>NUCLEOTIDE SEQUENCE</scope>
    <source>
        <strain evidence="1">S5-59</strain>
    </source>
</reference>
<proteinExistence type="predicted"/>